<feature type="binding site" evidence="4">
    <location>
        <position position="89"/>
    </location>
    <ligand>
        <name>Zn(2+)</name>
        <dbReference type="ChEBI" id="CHEBI:29105"/>
    </ligand>
</feature>
<evidence type="ECO:0000256" key="3">
    <source>
        <dbReference type="ARBA" id="ARBA00022833"/>
    </source>
</evidence>
<evidence type="ECO:0000256" key="1">
    <source>
        <dbReference type="ARBA" id="ARBA00022596"/>
    </source>
</evidence>
<dbReference type="OrthoDB" id="9800361at2"/>
<reference evidence="5 6" key="1">
    <citation type="journal article" date="2018" name="Environ. Microbiol.">
        <title>Ecological and genomic features of two widespread freshwater picocyanobacteria.</title>
        <authorList>
            <person name="Cabello-Yeves P.J."/>
            <person name="Picazo A."/>
            <person name="Camacho A."/>
            <person name="Callieri C."/>
            <person name="Rosselli R."/>
            <person name="Roda-Garcia J.J."/>
            <person name="Coutinho F.H."/>
            <person name="Rodriguez-Valera F."/>
        </authorList>
    </citation>
    <scope>NUCLEOTIDE SEQUENCE [LARGE SCALE GENOMIC DNA]</scope>
    <source>
        <strain evidence="5 6">Tous</strain>
    </source>
</reference>
<keyword evidence="3 4" id="KW-0862">Zinc</keyword>
<evidence type="ECO:0000256" key="4">
    <source>
        <dbReference type="HAMAP-Rule" id="MF_00213"/>
    </source>
</evidence>
<dbReference type="AlphaFoldDB" id="A0A2P7MZ58"/>
<feature type="binding site" evidence="4">
    <location>
        <position position="92"/>
    </location>
    <ligand>
        <name>Zn(2+)</name>
        <dbReference type="ChEBI" id="CHEBI:29105"/>
    </ligand>
</feature>
<comment type="similarity">
    <text evidence="4">Belongs to the HypA/HybF family.</text>
</comment>
<keyword evidence="6" id="KW-1185">Reference proteome</keyword>
<dbReference type="NCBIfam" id="TIGR00100">
    <property type="entry name" value="hypA"/>
    <property type="match status" value="1"/>
</dbReference>
<keyword evidence="2 4" id="KW-0479">Metal-binding</keyword>
<dbReference type="Gene3D" id="3.30.2320.80">
    <property type="match status" value="1"/>
</dbReference>
<evidence type="ECO:0000256" key="2">
    <source>
        <dbReference type="ARBA" id="ARBA00022723"/>
    </source>
</evidence>
<dbReference type="InterPro" id="IPR000688">
    <property type="entry name" value="HypA/HybF"/>
</dbReference>
<feature type="binding site" evidence="4">
    <location>
        <position position="76"/>
    </location>
    <ligand>
        <name>Zn(2+)</name>
        <dbReference type="ChEBI" id="CHEBI:29105"/>
    </ligand>
</feature>
<evidence type="ECO:0000313" key="5">
    <source>
        <dbReference type="EMBL" id="PSJ06518.1"/>
    </source>
</evidence>
<keyword evidence="1 4" id="KW-0533">Nickel</keyword>
<organism evidence="5 6">
    <name type="scientific">Cyanobium usitatum str. Tous</name>
    <dbReference type="NCBI Taxonomy" id="2116684"/>
    <lineage>
        <taxon>Bacteria</taxon>
        <taxon>Bacillati</taxon>
        <taxon>Cyanobacteriota</taxon>
        <taxon>Cyanophyceae</taxon>
        <taxon>Synechococcales</taxon>
        <taxon>Prochlorococcaceae</taxon>
        <taxon>Cyanobium</taxon>
    </lineage>
</organism>
<dbReference type="Pfam" id="PF01155">
    <property type="entry name" value="HypA"/>
    <property type="match status" value="1"/>
</dbReference>
<name>A0A2P7MZ58_9CYAN</name>
<dbReference type="GO" id="GO:0051604">
    <property type="term" value="P:protein maturation"/>
    <property type="evidence" value="ECO:0007669"/>
    <property type="project" value="InterPro"/>
</dbReference>
<gene>
    <name evidence="4 5" type="primary">hypA</name>
    <name evidence="5" type="ORF">C7K55_03455</name>
</gene>
<feature type="binding site" evidence="4">
    <location>
        <position position="2"/>
    </location>
    <ligand>
        <name>Ni(2+)</name>
        <dbReference type="ChEBI" id="CHEBI:49786"/>
    </ligand>
</feature>
<accession>A0A2P7MZ58</accession>
<dbReference type="GO" id="GO:0008270">
    <property type="term" value="F:zinc ion binding"/>
    <property type="evidence" value="ECO:0007669"/>
    <property type="project" value="UniProtKB-UniRule"/>
</dbReference>
<evidence type="ECO:0000313" key="6">
    <source>
        <dbReference type="Proteomes" id="UP000243002"/>
    </source>
</evidence>
<feature type="binding site" evidence="4">
    <location>
        <position position="73"/>
    </location>
    <ligand>
        <name>Zn(2+)</name>
        <dbReference type="ChEBI" id="CHEBI:29105"/>
    </ligand>
</feature>
<sequence length="113" mass="12125">MHELSLMEAVRDQALAAARAEGASLITAISLRIGSLAGVEPEALRFAHTVVMAGTIASGAELRIEVVIASFFCESCQQGFDCEQGDCLCFRCGSFSRRLLQGRELELSSLELS</sequence>
<dbReference type="PIRSF" id="PIRSF004761">
    <property type="entry name" value="Hydrgn_mat_HypA"/>
    <property type="match status" value="1"/>
</dbReference>
<protein>
    <recommendedName>
        <fullName evidence="4">Hydrogenase maturation factor HypA</fullName>
    </recommendedName>
</protein>
<comment type="caution">
    <text evidence="5">The sequence shown here is derived from an EMBL/GenBank/DDBJ whole genome shotgun (WGS) entry which is preliminary data.</text>
</comment>
<comment type="function">
    <text evidence="4">Involved in the maturation of [NiFe] hydrogenases. Required for nickel insertion into the metal center of the hydrogenase.</text>
</comment>
<dbReference type="HAMAP" id="MF_00213">
    <property type="entry name" value="HypA_HybF"/>
    <property type="match status" value="1"/>
</dbReference>
<dbReference type="GO" id="GO:0016151">
    <property type="term" value="F:nickel cation binding"/>
    <property type="evidence" value="ECO:0007669"/>
    <property type="project" value="UniProtKB-UniRule"/>
</dbReference>
<dbReference type="PANTHER" id="PTHR34535:SF3">
    <property type="entry name" value="HYDROGENASE MATURATION FACTOR HYPA"/>
    <property type="match status" value="1"/>
</dbReference>
<dbReference type="EMBL" id="PXXO01000003">
    <property type="protein sequence ID" value="PSJ06518.1"/>
    <property type="molecule type" value="Genomic_DNA"/>
</dbReference>
<dbReference type="Proteomes" id="UP000243002">
    <property type="component" value="Unassembled WGS sequence"/>
</dbReference>
<dbReference type="RefSeq" id="WP_106502024.1">
    <property type="nucleotide sequence ID" value="NZ_PXXO01000003.1"/>
</dbReference>
<proteinExistence type="inferred from homology"/>
<dbReference type="PANTHER" id="PTHR34535">
    <property type="entry name" value="HYDROGENASE MATURATION FACTOR HYPA"/>
    <property type="match status" value="1"/>
</dbReference>